<dbReference type="STRING" id="747525.W4JSG8"/>
<dbReference type="EMBL" id="KI925464">
    <property type="protein sequence ID" value="ETW76399.1"/>
    <property type="molecule type" value="Genomic_DNA"/>
</dbReference>
<evidence type="ECO:0000256" key="10">
    <source>
        <dbReference type="RuleBase" id="RU000461"/>
    </source>
</evidence>
<evidence type="ECO:0000256" key="5">
    <source>
        <dbReference type="ARBA" id="ARBA00022723"/>
    </source>
</evidence>
<dbReference type="OrthoDB" id="1055148at2759"/>
<protein>
    <submittedName>
        <fullName evidence="11">Cytochrome P450 monooxygenase 15</fullName>
    </submittedName>
</protein>
<evidence type="ECO:0000256" key="2">
    <source>
        <dbReference type="ARBA" id="ARBA00005179"/>
    </source>
</evidence>
<dbReference type="PANTHER" id="PTHR46300">
    <property type="entry name" value="P450, PUTATIVE (EUROFUNG)-RELATED-RELATED"/>
    <property type="match status" value="1"/>
</dbReference>
<dbReference type="InParanoid" id="W4JSG8"/>
<dbReference type="GO" id="GO:0004497">
    <property type="term" value="F:monooxygenase activity"/>
    <property type="evidence" value="ECO:0007669"/>
    <property type="project" value="UniProtKB-KW"/>
</dbReference>
<evidence type="ECO:0000256" key="4">
    <source>
        <dbReference type="ARBA" id="ARBA00022617"/>
    </source>
</evidence>
<reference evidence="11 12" key="1">
    <citation type="journal article" date="2012" name="New Phytol.">
        <title>Insight into trade-off between wood decay and parasitism from the genome of a fungal forest pathogen.</title>
        <authorList>
            <person name="Olson A."/>
            <person name="Aerts A."/>
            <person name="Asiegbu F."/>
            <person name="Belbahri L."/>
            <person name="Bouzid O."/>
            <person name="Broberg A."/>
            <person name="Canback B."/>
            <person name="Coutinho P.M."/>
            <person name="Cullen D."/>
            <person name="Dalman K."/>
            <person name="Deflorio G."/>
            <person name="van Diepen L.T."/>
            <person name="Dunand C."/>
            <person name="Duplessis S."/>
            <person name="Durling M."/>
            <person name="Gonthier P."/>
            <person name="Grimwood J."/>
            <person name="Fossdal C.G."/>
            <person name="Hansson D."/>
            <person name="Henrissat B."/>
            <person name="Hietala A."/>
            <person name="Himmelstrand K."/>
            <person name="Hoffmeister D."/>
            <person name="Hogberg N."/>
            <person name="James T.Y."/>
            <person name="Karlsson M."/>
            <person name="Kohler A."/>
            <person name="Kues U."/>
            <person name="Lee Y.H."/>
            <person name="Lin Y.C."/>
            <person name="Lind M."/>
            <person name="Lindquist E."/>
            <person name="Lombard V."/>
            <person name="Lucas S."/>
            <person name="Lunden K."/>
            <person name="Morin E."/>
            <person name="Murat C."/>
            <person name="Park J."/>
            <person name="Raffaello T."/>
            <person name="Rouze P."/>
            <person name="Salamov A."/>
            <person name="Schmutz J."/>
            <person name="Solheim H."/>
            <person name="Stahlberg J."/>
            <person name="Velez H."/>
            <person name="de Vries R.P."/>
            <person name="Wiebenga A."/>
            <person name="Woodward S."/>
            <person name="Yakovlev I."/>
            <person name="Garbelotto M."/>
            <person name="Martin F."/>
            <person name="Grigoriev I.V."/>
            <person name="Stenlid J."/>
        </authorList>
    </citation>
    <scope>NUCLEOTIDE SEQUENCE [LARGE SCALE GENOMIC DNA]</scope>
    <source>
        <strain evidence="11 12">TC 32-1</strain>
    </source>
</reference>
<keyword evidence="6 10" id="KW-0560">Oxidoreductase</keyword>
<evidence type="ECO:0000256" key="8">
    <source>
        <dbReference type="ARBA" id="ARBA00023033"/>
    </source>
</evidence>
<keyword evidence="12" id="KW-1185">Reference proteome</keyword>
<keyword evidence="4 9" id="KW-0349">Heme</keyword>
<dbReference type="RefSeq" id="XP_009551176.1">
    <property type="nucleotide sequence ID" value="XM_009552881.1"/>
</dbReference>
<dbReference type="InterPro" id="IPR001128">
    <property type="entry name" value="Cyt_P450"/>
</dbReference>
<keyword evidence="7 9" id="KW-0408">Iron</keyword>
<evidence type="ECO:0000313" key="11">
    <source>
        <dbReference type="EMBL" id="ETW76399.1"/>
    </source>
</evidence>
<dbReference type="InterPro" id="IPR017972">
    <property type="entry name" value="Cyt_P450_CS"/>
</dbReference>
<keyword evidence="5 9" id="KW-0479">Metal-binding</keyword>
<accession>W4JSG8</accession>
<dbReference type="GO" id="GO:0020037">
    <property type="term" value="F:heme binding"/>
    <property type="evidence" value="ECO:0007669"/>
    <property type="project" value="InterPro"/>
</dbReference>
<name>W4JSG8_HETIT</name>
<dbReference type="SUPFAM" id="SSF48264">
    <property type="entry name" value="Cytochrome P450"/>
    <property type="match status" value="1"/>
</dbReference>
<evidence type="ECO:0000256" key="9">
    <source>
        <dbReference type="PIRSR" id="PIRSR602401-1"/>
    </source>
</evidence>
<dbReference type="PANTHER" id="PTHR46300:SF7">
    <property type="entry name" value="P450, PUTATIVE (EUROFUNG)-RELATED"/>
    <property type="match status" value="1"/>
</dbReference>
<evidence type="ECO:0000256" key="7">
    <source>
        <dbReference type="ARBA" id="ARBA00023004"/>
    </source>
</evidence>
<keyword evidence="8 10" id="KW-0503">Monooxygenase</keyword>
<dbReference type="GO" id="GO:0016705">
    <property type="term" value="F:oxidoreductase activity, acting on paired donors, with incorporation or reduction of molecular oxygen"/>
    <property type="evidence" value="ECO:0007669"/>
    <property type="project" value="InterPro"/>
</dbReference>
<dbReference type="InterPro" id="IPR002401">
    <property type="entry name" value="Cyt_P450_E_grp-I"/>
</dbReference>
<sequence>MSVTVSDCVALLISCVLFKTYLDKRRNPSGLPLPPGPTRLPILGNFLDVPVRTSWETYASWAKRYGDIMSLEVFGETIVVINSMEIARNLLEKRGAIYSDRPAITAYEVMKYDHFITVTRYGRYWKNCRKITDHVLRQSAAMAYRSMQTQKVAEFLAKLVYTPDQVLYHIKHLSASVVMSFTYGLEIADFNDRYVALAETTNIRGTASILPGATHLNTFPFLKHLPTWLPGMSFKKKALIAAEEVQEAINAPFDFAVSEFQKGTAESSFVLRSLELSSETDDTEISDEVIKNTATGIYLAGADTTISILSTFFLVLALHPEIQTRAQAEIDTVVGRERLPEFEDRPRMPYIDAICRELLRWKMVTPLALPHATTEDDIYEGYFIPKVTYRIPCSFTLVRHHSRSILHDPAVYPDPDTFRPERFLAPDGSLVEDPNLISAFGFGRRICPGRFFADASIWTVVSSVLSSFTVRKATDARGNEIPVKGEYSDDRVLCHPYPFKCSIAPRDKWAEGLISQTASKA</sequence>
<organism evidence="11 12">
    <name type="scientific">Heterobasidion irregulare (strain TC 32-1)</name>
    <dbReference type="NCBI Taxonomy" id="747525"/>
    <lineage>
        <taxon>Eukaryota</taxon>
        <taxon>Fungi</taxon>
        <taxon>Dikarya</taxon>
        <taxon>Basidiomycota</taxon>
        <taxon>Agaricomycotina</taxon>
        <taxon>Agaricomycetes</taxon>
        <taxon>Russulales</taxon>
        <taxon>Bondarzewiaceae</taxon>
        <taxon>Heterobasidion</taxon>
        <taxon>Heterobasidion annosum species complex</taxon>
    </lineage>
</organism>
<dbReference type="CDD" id="cd11065">
    <property type="entry name" value="CYP64-like"/>
    <property type="match status" value="1"/>
</dbReference>
<dbReference type="Proteomes" id="UP000030671">
    <property type="component" value="Unassembled WGS sequence"/>
</dbReference>
<dbReference type="eggNOG" id="KOG0156">
    <property type="taxonomic scope" value="Eukaryota"/>
</dbReference>
<dbReference type="PRINTS" id="PR00463">
    <property type="entry name" value="EP450I"/>
</dbReference>
<comment type="cofactor">
    <cofactor evidence="1 9">
        <name>heme</name>
        <dbReference type="ChEBI" id="CHEBI:30413"/>
    </cofactor>
</comment>
<dbReference type="GeneID" id="20678250"/>
<comment type="pathway">
    <text evidence="2">Secondary metabolite biosynthesis.</text>
</comment>
<evidence type="ECO:0000256" key="3">
    <source>
        <dbReference type="ARBA" id="ARBA00010617"/>
    </source>
</evidence>
<dbReference type="InterPro" id="IPR036396">
    <property type="entry name" value="Cyt_P450_sf"/>
</dbReference>
<dbReference type="KEGG" id="hir:HETIRDRAFT_53302"/>
<proteinExistence type="inferred from homology"/>
<dbReference type="GO" id="GO:0005506">
    <property type="term" value="F:iron ion binding"/>
    <property type="evidence" value="ECO:0007669"/>
    <property type="project" value="InterPro"/>
</dbReference>
<gene>
    <name evidence="11" type="primary">cyp15</name>
    <name evidence="11" type="ORF">HETIRDRAFT_53302</name>
</gene>
<evidence type="ECO:0000256" key="1">
    <source>
        <dbReference type="ARBA" id="ARBA00001971"/>
    </source>
</evidence>
<evidence type="ECO:0000313" key="12">
    <source>
        <dbReference type="Proteomes" id="UP000030671"/>
    </source>
</evidence>
<dbReference type="Pfam" id="PF00067">
    <property type="entry name" value="p450"/>
    <property type="match status" value="1"/>
</dbReference>
<dbReference type="PROSITE" id="PS00086">
    <property type="entry name" value="CYTOCHROME_P450"/>
    <property type="match status" value="1"/>
</dbReference>
<dbReference type="InterPro" id="IPR050364">
    <property type="entry name" value="Cytochrome_P450_fung"/>
</dbReference>
<comment type="similarity">
    <text evidence="3 10">Belongs to the cytochrome P450 family.</text>
</comment>
<feature type="binding site" description="axial binding residue" evidence="9">
    <location>
        <position position="447"/>
    </location>
    <ligand>
        <name>heme</name>
        <dbReference type="ChEBI" id="CHEBI:30413"/>
    </ligand>
    <ligandPart>
        <name>Fe</name>
        <dbReference type="ChEBI" id="CHEBI:18248"/>
    </ligandPart>
</feature>
<dbReference type="Gene3D" id="1.10.630.10">
    <property type="entry name" value="Cytochrome P450"/>
    <property type="match status" value="1"/>
</dbReference>
<dbReference type="HOGENOM" id="CLU_001570_2_3_1"/>
<dbReference type="AlphaFoldDB" id="W4JSG8"/>
<evidence type="ECO:0000256" key="6">
    <source>
        <dbReference type="ARBA" id="ARBA00023002"/>
    </source>
</evidence>